<dbReference type="PROSITE" id="PS50066">
    <property type="entry name" value="MADS_BOX_2"/>
    <property type="match status" value="1"/>
</dbReference>
<dbReference type="PROSITE" id="PS51297">
    <property type="entry name" value="K_BOX"/>
    <property type="match status" value="1"/>
</dbReference>
<dbReference type="GO" id="GO:0003700">
    <property type="term" value="F:DNA-binding transcription factor activity"/>
    <property type="evidence" value="ECO:0007669"/>
    <property type="project" value="InterPro"/>
</dbReference>
<reference evidence="8" key="1">
    <citation type="submission" date="2020-05" db="EMBL/GenBank/DDBJ databases">
        <title>Regulation of flowering development in Paphiopedilum callosum.</title>
        <authorList>
            <person name="Li J."/>
            <person name="Zeng S."/>
            <person name="Fang L."/>
            <person name="Yin Y."/>
        </authorList>
    </citation>
    <scope>NUCLEOTIDE SEQUENCE</scope>
</reference>
<dbReference type="GO" id="GO:0000977">
    <property type="term" value="F:RNA polymerase II transcription regulatory region sequence-specific DNA binding"/>
    <property type="evidence" value="ECO:0007669"/>
    <property type="project" value="InterPro"/>
</dbReference>
<dbReference type="CDD" id="cd00265">
    <property type="entry name" value="MADS_MEF2_like"/>
    <property type="match status" value="1"/>
</dbReference>
<dbReference type="InterPro" id="IPR050142">
    <property type="entry name" value="MADS-box/MEF2_TF"/>
</dbReference>
<dbReference type="SUPFAM" id="SSF55455">
    <property type="entry name" value="SRF-like"/>
    <property type="match status" value="1"/>
</dbReference>
<dbReference type="FunFam" id="3.40.1810.10:FF:000007">
    <property type="entry name" value="Transcription factor, MADS-box"/>
    <property type="match status" value="1"/>
</dbReference>
<dbReference type="Pfam" id="PF01486">
    <property type="entry name" value="K-box"/>
    <property type="match status" value="1"/>
</dbReference>
<dbReference type="PRINTS" id="PR00404">
    <property type="entry name" value="MADSDOMAIN"/>
</dbReference>
<evidence type="ECO:0000313" key="8">
    <source>
        <dbReference type="EMBL" id="QXO37012.1"/>
    </source>
</evidence>
<dbReference type="PANTHER" id="PTHR48019">
    <property type="entry name" value="SERUM RESPONSE FACTOR HOMOLOG"/>
    <property type="match status" value="1"/>
</dbReference>
<dbReference type="EMBL" id="MT522022">
    <property type="protein sequence ID" value="QXO37012.1"/>
    <property type="molecule type" value="mRNA"/>
</dbReference>
<dbReference type="GO" id="GO:0046983">
    <property type="term" value="F:protein dimerization activity"/>
    <property type="evidence" value="ECO:0007669"/>
    <property type="project" value="InterPro"/>
</dbReference>
<dbReference type="InterPro" id="IPR002487">
    <property type="entry name" value="TF_Kbox"/>
</dbReference>
<protein>
    <submittedName>
        <fullName evidence="8">MADS-box transcription factor 22</fullName>
    </submittedName>
</protein>
<dbReference type="InterPro" id="IPR036879">
    <property type="entry name" value="TF_MADSbox_sf"/>
</dbReference>
<dbReference type="Gene3D" id="3.40.1810.10">
    <property type="entry name" value="Transcription factor, MADS-box"/>
    <property type="match status" value="1"/>
</dbReference>
<evidence type="ECO:0000256" key="1">
    <source>
        <dbReference type="ARBA" id="ARBA00004123"/>
    </source>
</evidence>
<feature type="domain" description="MADS-box" evidence="6">
    <location>
        <begin position="1"/>
        <end position="61"/>
    </location>
</feature>
<sequence>MVRTKIQIRKIINAATRQVTFSKRRRGLFKKAEELSILCDAEVGLIVFSSTGKLYERSSSSMKQIIEKQGMKSMNLSEPGQPSHDLQLENGNCARLNKEVAEAARLLRNMGGEDLQGLTTEELQKLQNTVEMGLSRILHRKEIQLREENTLLRQQVAEMSNLGKQVVADVFHEDGHTSESVTNLKYSGTSHDIDDSADTSLRLGLSCSGWK</sequence>
<evidence type="ECO:0000256" key="4">
    <source>
        <dbReference type="ARBA" id="ARBA00023163"/>
    </source>
</evidence>
<dbReference type="GO" id="GO:0005634">
    <property type="term" value="C:nucleus"/>
    <property type="evidence" value="ECO:0007669"/>
    <property type="project" value="UniProtKB-SubCell"/>
</dbReference>
<evidence type="ECO:0000259" key="7">
    <source>
        <dbReference type="PROSITE" id="PS51297"/>
    </source>
</evidence>
<dbReference type="GO" id="GO:0045944">
    <property type="term" value="P:positive regulation of transcription by RNA polymerase II"/>
    <property type="evidence" value="ECO:0007669"/>
    <property type="project" value="InterPro"/>
</dbReference>
<dbReference type="AlphaFoldDB" id="A0A8F5Y0D7"/>
<accession>A0A8F5Y0D7</accession>
<keyword evidence="2" id="KW-0805">Transcription regulation</keyword>
<keyword evidence="4" id="KW-0804">Transcription</keyword>
<keyword evidence="3" id="KW-0238">DNA-binding</keyword>
<dbReference type="InterPro" id="IPR002100">
    <property type="entry name" value="TF_MADSbox"/>
</dbReference>
<feature type="domain" description="K-box" evidence="7">
    <location>
        <begin position="86"/>
        <end position="173"/>
    </location>
</feature>
<name>A0A8F5Y0D7_9ASPA</name>
<keyword evidence="5" id="KW-0539">Nucleus</keyword>
<evidence type="ECO:0000259" key="6">
    <source>
        <dbReference type="PROSITE" id="PS50066"/>
    </source>
</evidence>
<evidence type="ECO:0000256" key="3">
    <source>
        <dbReference type="ARBA" id="ARBA00023125"/>
    </source>
</evidence>
<dbReference type="Pfam" id="PF00319">
    <property type="entry name" value="SRF-TF"/>
    <property type="match status" value="1"/>
</dbReference>
<evidence type="ECO:0000256" key="2">
    <source>
        <dbReference type="ARBA" id="ARBA00023015"/>
    </source>
</evidence>
<proteinExistence type="evidence at transcript level"/>
<comment type="subcellular location">
    <subcellularLocation>
        <location evidence="1">Nucleus</location>
    </subcellularLocation>
</comment>
<gene>
    <name evidence="8" type="primary">MADS22</name>
</gene>
<organism evidence="8">
    <name type="scientific">Paphiopedilum callosum</name>
    <dbReference type="NCBI Taxonomy" id="53075"/>
    <lineage>
        <taxon>Eukaryota</taxon>
        <taxon>Viridiplantae</taxon>
        <taxon>Streptophyta</taxon>
        <taxon>Embryophyta</taxon>
        <taxon>Tracheophyta</taxon>
        <taxon>Spermatophyta</taxon>
        <taxon>Magnoliopsida</taxon>
        <taxon>Liliopsida</taxon>
        <taxon>Asparagales</taxon>
        <taxon>Orchidaceae</taxon>
        <taxon>Cypripedioideae</taxon>
        <taxon>Paphiopedilum</taxon>
    </lineage>
</organism>
<dbReference type="SMART" id="SM00432">
    <property type="entry name" value="MADS"/>
    <property type="match status" value="1"/>
</dbReference>
<dbReference type="InterPro" id="IPR033896">
    <property type="entry name" value="MEF2-like_N"/>
</dbReference>
<evidence type="ECO:0000256" key="5">
    <source>
        <dbReference type="ARBA" id="ARBA00023242"/>
    </source>
</evidence>